<feature type="region of interest" description="Disordered" evidence="8">
    <location>
        <begin position="1"/>
        <end position="22"/>
    </location>
</feature>
<feature type="transmembrane region" description="Helical" evidence="9">
    <location>
        <begin position="170"/>
        <end position="195"/>
    </location>
</feature>
<feature type="transmembrane region" description="Helical" evidence="9">
    <location>
        <begin position="222"/>
        <end position="241"/>
    </location>
</feature>
<keyword evidence="6 9" id="KW-1133">Transmembrane helix</keyword>
<comment type="similarity">
    <text evidence="2">Belongs to the binding-protein-dependent transport system permease family. FecCD subfamily.</text>
</comment>
<organism evidence="10 11">
    <name type="scientific">Paenibacillus forsythiae</name>
    <dbReference type="NCBI Taxonomy" id="365616"/>
    <lineage>
        <taxon>Bacteria</taxon>
        <taxon>Bacillati</taxon>
        <taxon>Bacillota</taxon>
        <taxon>Bacilli</taxon>
        <taxon>Bacillales</taxon>
        <taxon>Paenibacillaceae</taxon>
        <taxon>Paenibacillus</taxon>
    </lineage>
</organism>
<evidence type="ECO:0000256" key="3">
    <source>
        <dbReference type="ARBA" id="ARBA00022448"/>
    </source>
</evidence>
<dbReference type="InterPro" id="IPR000522">
    <property type="entry name" value="ABC_transptr_permease_BtuC"/>
</dbReference>
<dbReference type="InterPro" id="IPR037294">
    <property type="entry name" value="ABC_BtuC-like"/>
</dbReference>
<evidence type="ECO:0000256" key="7">
    <source>
        <dbReference type="ARBA" id="ARBA00023136"/>
    </source>
</evidence>
<feature type="transmembrane region" description="Helical" evidence="9">
    <location>
        <begin position="143"/>
        <end position="163"/>
    </location>
</feature>
<evidence type="ECO:0000313" key="11">
    <source>
        <dbReference type="Proteomes" id="UP001248709"/>
    </source>
</evidence>
<proteinExistence type="inferred from homology"/>
<dbReference type="PANTHER" id="PTHR30472">
    <property type="entry name" value="FERRIC ENTEROBACTIN TRANSPORT SYSTEM PERMEASE PROTEIN"/>
    <property type="match status" value="1"/>
</dbReference>
<dbReference type="EMBL" id="JAUSUY010000005">
    <property type="protein sequence ID" value="MDT3426129.1"/>
    <property type="molecule type" value="Genomic_DNA"/>
</dbReference>
<comment type="caution">
    <text evidence="10">The sequence shown here is derived from an EMBL/GenBank/DDBJ whole genome shotgun (WGS) entry which is preliminary data.</text>
</comment>
<feature type="transmembrane region" description="Helical" evidence="9">
    <location>
        <begin position="332"/>
        <end position="352"/>
    </location>
</feature>
<evidence type="ECO:0000256" key="9">
    <source>
        <dbReference type="SAM" id="Phobius"/>
    </source>
</evidence>
<dbReference type="RefSeq" id="WP_025699725.1">
    <property type="nucleotide sequence ID" value="NZ_JAUSUY010000005.1"/>
</dbReference>
<evidence type="ECO:0000256" key="6">
    <source>
        <dbReference type="ARBA" id="ARBA00022989"/>
    </source>
</evidence>
<gene>
    <name evidence="10" type="ORF">J2Z22_001649</name>
</gene>
<name>A0ABU3H5M0_9BACL</name>
<reference evidence="10 11" key="1">
    <citation type="submission" date="2023-07" db="EMBL/GenBank/DDBJ databases">
        <title>Genomic Encyclopedia of Type Strains, Phase IV (KMG-IV): sequencing the most valuable type-strain genomes for metagenomic binning, comparative biology and taxonomic classification.</title>
        <authorList>
            <person name="Goeker M."/>
        </authorList>
    </citation>
    <scope>NUCLEOTIDE SEQUENCE [LARGE SCALE GENOMIC DNA]</scope>
    <source>
        <strain evidence="10 11">T98</strain>
    </source>
</reference>
<evidence type="ECO:0000256" key="5">
    <source>
        <dbReference type="ARBA" id="ARBA00022692"/>
    </source>
</evidence>
<dbReference type="PANTHER" id="PTHR30472:SF70">
    <property type="entry name" value="MOLYBDATE IMPORT SYSTEM PERMEASE PROTEIN MOLB"/>
    <property type="match status" value="1"/>
</dbReference>
<keyword evidence="11" id="KW-1185">Reference proteome</keyword>
<comment type="subcellular location">
    <subcellularLocation>
        <location evidence="1">Cell membrane</location>
        <topology evidence="1">Multi-pass membrane protein</topology>
    </subcellularLocation>
</comment>
<feature type="transmembrane region" description="Helical" evidence="9">
    <location>
        <begin position="117"/>
        <end position="137"/>
    </location>
</feature>
<feature type="compositionally biased region" description="Polar residues" evidence="8">
    <location>
        <begin position="1"/>
        <end position="18"/>
    </location>
</feature>
<keyword evidence="5 9" id="KW-0812">Transmembrane</keyword>
<feature type="transmembrane region" description="Helical" evidence="9">
    <location>
        <begin position="87"/>
        <end position="105"/>
    </location>
</feature>
<evidence type="ECO:0000256" key="2">
    <source>
        <dbReference type="ARBA" id="ARBA00007935"/>
    </source>
</evidence>
<evidence type="ECO:0000313" key="10">
    <source>
        <dbReference type="EMBL" id="MDT3426129.1"/>
    </source>
</evidence>
<dbReference type="Proteomes" id="UP001248709">
    <property type="component" value="Unassembled WGS sequence"/>
</dbReference>
<accession>A0ABU3H5M0</accession>
<sequence length="358" mass="37325">MTAIRTQPSEMPGQTTESSSKRRRMLRIALTAGLPIAVLLLSFTVGRYSVSLSQMVEIIRSGLPGGQPDPGLDSVSTILFHVRIPRIAAALLVGGALAAAGASYQGLFRNPMVSPDILGASAGAGFGAALSMLLSLGPAGIQAVSFLLGIGAVALTYTIGSLVSRRGGAVLSLVLTGIVISTVFSSFTSIIKLAADPDNKLPAITFWLMGGLSLVGLDDLKILAPLVLIGLIPLLLLRWKLNVLSFGEEEAQSLGVNTGRIRIVTIICSTLLTAASVSVSGMIGWVGLIIPHLSRMVVGPNYKVLLPVSALYGACYLLLVDDIARSALTMEIPLGILTSLIGAPFFVVLLLTGKRGWD</sequence>
<dbReference type="SUPFAM" id="SSF81345">
    <property type="entry name" value="ABC transporter involved in vitamin B12 uptake, BtuC"/>
    <property type="match status" value="1"/>
</dbReference>
<feature type="transmembrane region" description="Helical" evidence="9">
    <location>
        <begin position="28"/>
        <end position="46"/>
    </location>
</feature>
<feature type="transmembrane region" description="Helical" evidence="9">
    <location>
        <begin position="261"/>
        <end position="290"/>
    </location>
</feature>
<keyword evidence="3" id="KW-0813">Transport</keyword>
<keyword evidence="7 9" id="KW-0472">Membrane</keyword>
<feature type="transmembrane region" description="Helical" evidence="9">
    <location>
        <begin position="302"/>
        <end position="320"/>
    </location>
</feature>
<evidence type="ECO:0000256" key="4">
    <source>
        <dbReference type="ARBA" id="ARBA00022475"/>
    </source>
</evidence>
<evidence type="ECO:0000256" key="1">
    <source>
        <dbReference type="ARBA" id="ARBA00004651"/>
    </source>
</evidence>
<evidence type="ECO:0000256" key="8">
    <source>
        <dbReference type="SAM" id="MobiDB-lite"/>
    </source>
</evidence>
<keyword evidence="4" id="KW-1003">Cell membrane</keyword>
<dbReference type="Pfam" id="PF01032">
    <property type="entry name" value="FecCD"/>
    <property type="match status" value="1"/>
</dbReference>
<dbReference type="Gene3D" id="1.10.3470.10">
    <property type="entry name" value="ABC transporter involved in vitamin B12 uptake, BtuC"/>
    <property type="match status" value="1"/>
</dbReference>
<protein>
    <submittedName>
        <fullName evidence="10">Iron complex transport system permease protein</fullName>
    </submittedName>
</protein>
<dbReference type="CDD" id="cd06550">
    <property type="entry name" value="TM_ABC_iron-siderophores_like"/>
    <property type="match status" value="1"/>
</dbReference>